<dbReference type="InterPro" id="IPR000086">
    <property type="entry name" value="NUDIX_hydrolase_dom"/>
</dbReference>
<sequence length="254" mass="29309">MIEKKISEYLENAHEIFLPGVSLDVVILGYSENAIRVLLLKLKEYNLWALPGGFIAKNEDVDAATHKIVKERTGLEKLYFNQFHLFGKTGRNASFLQESSHAAKLSADARNWLNQRFVTVGYFALVRIDQVVPQPDILSEACDWLPVDQLPATILDHHEIVNTAIGHVRRQLNYFPVGLNLLPERFTISELQRLYECILNQKMDRGNFQRKILKLDILVRLEKLKTGGAHKAPYLYRFDRDKYQHKIQHGIGFI</sequence>
<dbReference type="InterPro" id="IPR015797">
    <property type="entry name" value="NUDIX_hydrolase-like_dom_sf"/>
</dbReference>
<evidence type="ECO:0000313" key="2">
    <source>
        <dbReference type="EMBL" id="MDN5213482.1"/>
    </source>
</evidence>
<name>A0ABT8L909_9BACT</name>
<dbReference type="Pfam" id="PF00293">
    <property type="entry name" value="NUDIX"/>
    <property type="match status" value="1"/>
</dbReference>
<dbReference type="InterPro" id="IPR036388">
    <property type="entry name" value="WH-like_DNA-bd_sf"/>
</dbReference>
<dbReference type="RefSeq" id="WP_346758820.1">
    <property type="nucleotide sequence ID" value="NZ_JAUJEB010000003.1"/>
</dbReference>
<accession>A0ABT8L909</accession>
<evidence type="ECO:0000313" key="3">
    <source>
        <dbReference type="Proteomes" id="UP001172083"/>
    </source>
</evidence>
<comment type="caution">
    <text evidence="2">The sequence shown here is derived from an EMBL/GenBank/DDBJ whole genome shotgun (WGS) entry which is preliminary data.</text>
</comment>
<dbReference type="Gene3D" id="3.90.79.10">
    <property type="entry name" value="Nucleoside Triphosphate Pyrophosphohydrolase"/>
    <property type="match status" value="1"/>
</dbReference>
<dbReference type="PANTHER" id="PTHR43736:SF4">
    <property type="entry name" value="SLR1690 PROTEIN"/>
    <property type="match status" value="1"/>
</dbReference>
<dbReference type="Proteomes" id="UP001172083">
    <property type="component" value="Unassembled WGS sequence"/>
</dbReference>
<dbReference type="InterPro" id="IPR054105">
    <property type="entry name" value="WHD_NrtR"/>
</dbReference>
<dbReference type="PROSITE" id="PS51462">
    <property type="entry name" value="NUDIX"/>
    <property type="match status" value="1"/>
</dbReference>
<protein>
    <submittedName>
        <fullName evidence="2">NUDIX domain-containing protein</fullName>
    </submittedName>
</protein>
<dbReference type="SUPFAM" id="SSF55811">
    <property type="entry name" value="Nudix"/>
    <property type="match status" value="1"/>
</dbReference>
<dbReference type="PANTHER" id="PTHR43736">
    <property type="entry name" value="ADP-RIBOSE PYROPHOSPHATASE"/>
    <property type="match status" value="1"/>
</dbReference>
<dbReference type="Pfam" id="PF21906">
    <property type="entry name" value="WHD_NrtR"/>
    <property type="match status" value="1"/>
</dbReference>
<keyword evidence="3" id="KW-1185">Reference proteome</keyword>
<dbReference type="CDD" id="cd18873">
    <property type="entry name" value="NUDIX_NadM_like"/>
    <property type="match status" value="1"/>
</dbReference>
<reference evidence="2" key="1">
    <citation type="submission" date="2023-06" db="EMBL/GenBank/DDBJ databases">
        <title>Genomic of Agaribacillus aureum.</title>
        <authorList>
            <person name="Wang G."/>
        </authorList>
    </citation>
    <scope>NUCLEOTIDE SEQUENCE</scope>
    <source>
        <strain evidence="2">BMA12</strain>
    </source>
</reference>
<dbReference type="Gene3D" id="1.10.10.10">
    <property type="entry name" value="Winged helix-like DNA-binding domain superfamily/Winged helix DNA-binding domain"/>
    <property type="match status" value="1"/>
</dbReference>
<proteinExistence type="predicted"/>
<dbReference type="EMBL" id="JAUJEB010000003">
    <property type="protein sequence ID" value="MDN5213482.1"/>
    <property type="molecule type" value="Genomic_DNA"/>
</dbReference>
<evidence type="ECO:0000259" key="1">
    <source>
        <dbReference type="PROSITE" id="PS51462"/>
    </source>
</evidence>
<gene>
    <name evidence="2" type="ORF">QQ020_15535</name>
</gene>
<feature type="domain" description="Nudix hydrolase" evidence="1">
    <location>
        <begin position="20"/>
        <end position="168"/>
    </location>
</feature>
<organism evidence="2 3">
    <name type="scientific">Agaribacillus aureus</name>
    <dbReference type="NCBI Taxonomy" id="3051825"/>
    <lineage>
        <taxon>Bacteria</taxon>
        <taxon>Pseudomonadati</taxon>
        <taxon>Bacteroidota</taxon>
        <taxon>Cytophagia</taxon>
        <taxon>Cytophagales</taxon>
        <taxon>Splendidivirgaceae</taxon>
        <taxon>Agaribacillus</taxon>
    </lineage>
</organism>
<dbReference type="InterPro" id="IPR036390">
    <property type="entry name" value="WH_DNA-bd_sf"/>
</dbReference>
<dbReference type="SUPFAM" id="SSF46785">
    <property type="entry name" value="Winged helix' DNA-binding domain"/>
    <property type="match status" value="1"/>
</dbReference>